<dbReference type="EMBL" id="VDEP01000283">
    <property type="protein sequence ID" value="KAA1111433.1"/>
    <property type="molecule type" value="Genomic_DNA"/>
</dbReference>
<feature type="region of interest" description="Disordered" evidence="4">
    <location>
        <begin position="763"/>
        <end position="859"/>
    </location>
</feature>
<feature type="region of interest" description="Disordered" evidence="4">
    <location>
        <begin position="641"/>
        <end position="688"/>
    </location>
</feature>
<dbReference type="InterPro" id="IPR029058">
    <property type="entry name" value="AB_hydrolase_fold"/>
</dbReference>
<feature type="compositionally biased region" description="Polar residues" evidence="4">
    <location>
        <begin position="117"/>
        <end position="149"/>
    </location>
</feature>
<protein>
    <recommendedName>
        <fullName evidence="5">Alpha/beta hydrolase fold-3 domain-containing protein</fullName>
    </recommendedName>
</protein>
<proteinExistence type="inferred from homology"/>
<feature type="region of interest" description="Disordered" evidence="4">
    <location>
        <begin position="702"/>
        <end position="737"/>
    </location>
</feature>
<keyword evidence="2" id="KW-0378">Hydrolase</keyword>
<dbReference type="PANTHER" id="PTHR48081:SF26">
    <property type="entry name" value="ALPHA_BETA HYDROLASE FOLD-3 DOMAIN-CONTAINING PROTEIN"/>
    <property type="match status" value="1"/>
</dbReference>
<dbReference type="EMBL" id="VSWC01000196">
    <property type="protein sequence ID" value="KAA1066121.1"/>
    <property type="molecule type" value="Genomic_DNA"/>
</dbReference>
<feature type="compositionally biased region" description="Polar residues" evidence="4">
    <location>
        <begin position="846"/>
        <end position="859"/>
    </location>
</feature>
<evidence type="ECO:0000313" key="7">
    <source>
        <dbReference type="EMBL" id="KAA1111433.1"/>
    </source>
</evidence>
<dbReference type="PROSITE" id="PS01174">
    <property type="entry name" value="LIPASE_GDXG_SER"/>
    <property type="match status" value="1"/>
</dbReference>
<dbReference type="InterPro" id="IPR033140">
    <property type="entry name" value="Lipase_GDXG_put_SER_AS"/>
</dbReference>
<feature type="domain" description="Alpha/beta hydrolase fold-3" evidence="5">
    <location>
        <begin position="348"/>
        <end position="555"/>
    </location>
</feature>
<evidence type="ECO:0000256" key="2">
    <source>
        <dbReference type="ARBA" id="ARBA00022801"/>
    </source>
</evidence>
<feature type="compositionally biased region" description="Low complexity" evidence="4">
    <location>
        <begin position="7"/>
        <end position="33"/>
    </location>
</feature>
<evidence type="ECO:0000256" key="3">
    <source>
        <dbReference type="PROSITE-ProRule" id="PRU10038"/>
    </source>
</evidence>
<feature type="compositionally biased region" description="Polar residues" evidence="4">
    <location>
        <begin position="797"/>
        <end position="811"/>
    </location>
</feature>
<feature type="compositionally biased region" description="Low complexity" evidence="4">
    <location>
        <begin position="705"/>
        <end position="730"/>
    </location>
</feature>
<evidence type="ECO:0000313" key="8">
    <source>
        <dbReference type="Proteomes" id="UP000324748"/>
    </source>
</evidence>
<dbReference type="Proteomes" id="UP000325313">
    <property type="component" value="Unassembled WGS sequence"/>
</dbReference>
<comment type="caution">
    <text evidence="7">The sequence shown here is derived from an EMBL/GenBank/DDBJ whole genome shotgun (WGS) entry which is preliminary data.</text>
</comment>
<dbReference type="InterPro" id="IPR013094">
    <property type="entry name" value="AB_hydrolase_3"/>
</dbReference>
<evidence type="ECO:0000256" key="4">
    <source>
        <dbReference type="SAM" id="MobiDB-lite"/>
    </source>
</evidence>
<reference evidence="8 9" key="1">
    <citation type="submission" date="2019-05" db="EMBL/GenBank/DDBJ databases">
        <title>Emergence of the Ug99 lineage of the wheat stem rust pathogen through somatic hybridization.</title>
        <authorList>
            <person name="Li F."/>
            <person name="Upadhyaya N.M."/>
            <person name="Sperschneider J."/>
            <person name="Matny O."/>
            <person name="Nguyen-Phuc H."/>
            <person name="Mago R."/>
            <person name="Raley C."/>
            <person name="Miller M.E."/>
            <person name="Silverstein K.A.T."/>
            <person name="Henningsen E."/>
            <person name="Hirsch C.D."/>
            <person name="Visser B."/>
            <person name="Pretorius Z.A."/>
            <person name="Steffenson B.J."/>
            <person name="Schwessinger B."/>
            <person name="Dodds P.N."/>
            <person name="Figueroa M."/>
        </authorList>
    </citation>
    <scope>NUCLEOTIDE SEQUENCE [LARGE SCALE GENOMIC DNA]</scope>
    <source>
        <strain evidence="6">21-0</strain>
        <strain evidence="7 9">Ug99</strain>
    </source>
</reference>
<dbReference type="PANTHER" id="PTHR48081">
    <property type="entry name" value="AB HYDROLASE SUPERFAMILY PROTEIN C4A8.06C"/>
    <property type="match status" value="1"/>
</dbReference>
<dbReference type="Pfam" id="PF07859">
    <property type="entry name" value="Abhydrolase_3"/>
    <property type="match status" value="1"/>
</dbReference>
<dbReference type="Gene3D" id="3.40.50.1820">
    <property type="entry name" value="alpha/beta hydrolase"/>
    <property type="match status" value="1"/>
</dbReference>
<evidence type="ECO:0000313" key="9">
    <source>
        <dbReference type="Proteomes" id="UP000325313"/>
    </source>
</evidence>
<dbReference type="Proteomes" id="UP000324748">
    <property type="component" value="Unassembled WGS sequence"/>
</dbReference>
<feature type="compositionally biased region" description="Polar residues" evidence="4">
    <location>
        <begin position="771"/>
        <end position="787"/>
    </location>
</feature>
<evidence type="ECO:0000313" key="6">
    <source>
        <dbReference type="EMBL" id="KAA1066121.1"/>
    </source>
</evidence>
<dbReference type="SUPFAM" id="SSF53474">
    <property type="entry name" value="alpha/beta-Hydrolases"/>
    <property type="match status" value="1"/>
</dbReference>
<name>A0A5B0QER9_PUCGR</name>
<keyword evidence="8" id="KW-1185">Reference proteome</keyword>
<feature type="compositionally biased region" description="Polar residues" evidence="4">
    <location>
        <begin position="70"/>
        <end position="79"/>
    </location>
</feature>
<feature type="compositionally biased region" description="Low complexity" evidence="4">
    <location>
        <begin position="80"/>
        <end position="116"/>
    </location>
</feature>
<evidence type="ECO:0000259" key="5">
    <source>
        <dbReference type="Pfam" id="PF07859"/>
    </source>
</evidence>
<feature type="compositionally biased region" description="Low complexity" evidence="4">
    <location>
        <begin position="984"/>
        <end position="996"/>
    </location>
</feature>
<dbReference type="OrthoDB" id="408631at2759"/>
<feature type="region of interest" description="Disordered" evidence="4">
    <location>
        <begin position="920"/>
        <end position="1026"/>
    </location>
</feature>
<feature type="compositionally biased region" description="Acidic residues" evidence="4">
    <location>
        <begin position="657"/>
        <end position="682"/>
    </location>
</feature>
<comment type="similarity">
    <text evidence="1">Belongs to the 'GDXG' lipolytic enzyme family.</text>
</comment>
<dbReference type="GO" id="GO:0016787">
    <property type="term" value="F:hydrolase activity"/>
    <property type="evidence" value="ECO:0007669"/>
    <property type="project" value="UniProtKB-KW"/>
</dbReference>
<dbReference type="AlphaFoldDB" id="A0A5B0QER9"/>
<feature type="region of interest" description="Disordered" evidence="4">
    <location>
        <begin position="584"/>
        <end position="622"/>
    </location>
</feature>
<dbReference type="InterPro" id="IPR050300">
    <property type="entry name" value="GDXG_lipolytic_enzyme"/>
</dbReference>
<feature type="region of interest" description="Disordered" evidence="4">
    <location>
        <begin position="70"/>
        <end position="149"/>
    </location>
</feature>
<gene>
    <name evidence="6" type="ORF">PGT21_022064</name>
    <name evidence="7" type="ORF">PGTUg99_006057</name>
</gene>
<feature type="compositionally biased region" description="Polar residues" evidence="4">
    <location>
        <begin position="961"/>
        <end position="978"/>
    </location>
</feature>
<feature type="active site" evidence="3">
    <location>
        <position position="422"/>
    </location>
</feature>
<dbReference type="FunFam" id="3.40.50.1820:FF:000252">
    <property type="entry name" value="Related to calmodulin-dependent protein kinase"/>
    <property type="match status" value="1"/>
</dbReference>
<accession>A0A5B0QER9</accession>
<feature type="compositionally biased region" description="Polar residues" evidence="4">
    <location>
        <begin position="34"/>
        <end position="58"/>
    </location>
</feature>
<evidence type="ECO:0000256" key="1">
    <source>
        <dbReference type="ARBA" id="ARBA00010515"/>
    </source>
</evidence>
<sequence length="1026" mass="112146">MIPFLKSSTTTTASNNNNNNNNSQHTTTASASNPTPVSATTSIPSKNQTGTRLPTSPSALKSLLAPFNSIPTTDQSTFHSPSATTQPTPTPTTSSASSTSTTSSSHSNLSSPKTPSQPIHSHSIQPPTSAQITTGADQTGGPHSNLIQANNPLAKYSPAARIPGTSRIGIDLAQRSASPQISSVRNAWQYLPFLTKQATNIASSFVSHHLKGPPKKSWGIEMTIFTAIVREMANYTHLSSIHQLRTLMDFGQILPTPKDGIITPVSFKVKPHKLTGFLKELDQAEKGDRILTGEWVVSKKTWKRMQTESLARRSQNRETAKDYGFAQPTEHLHNSHHQHGLGQDKVIYFIHGGAYFIMSASTHRPLTISIAKYTECRLFAINYRLAPETKFPGPLHDAVAGYFRLLNDLCIPAQNIVVAGDSAGGGLVMALLMYLRDEGYPLPSAAMLYSPWCDLTMSCDSWETNQPYDFLPMPKPDDPLNPVKCYLGEEGIKKWITHPYVSPLFGDMHGLPPLLIQAGDAEVLRDEITLLAHKASLHGVKVIHEIYEDCVHVFQAFLFLESSTKALQSMRNYIRHVLPRMTRRAGQPSETVIEETYRPPTRSPSEDDDQSIYANGDPNQGAVDREISRDAHLVDDMSQTIQQTLPPTPAVPNLLGSEEDEVSDSEEVLSADEESGEEDEVLDASAEQAGPTLAHEQELTNPFASGSDSLAPSSSVNLPRSASNLSLSRAAGEKRKVGLSLRGRLPPAMDIETIQNLILSTPHHEFPPESVASSTVEEPSDYQSPTSLKEDLRKLNVSHSTASSPRRTSLQPAPMIPIHSNAGPRASSSDQPASPGESHHVRRHSTYQTATRPTHSRKYTASNVALLTPMVRAHDHGGPETVNADVQAIFHNLITTPSELRTTVYTQGDDEDEEQDTYFRNFNSSSSSQPQFHSHHHHHQKQQQQQQKEEEEGGGSPGSVKTPTRTENSAPSINQLNSAIHPASSSSDHLPLPSDHNQLVNESEDLEDQPPPSPEFAFQTPGYGFS</sequence>
<feature type="region of interest" description="Disordered" evidence="4">
    <location>
        <begin position="1"/>
        <end position="58"/>
    </location>
</feature>
<organism evidence="7 9">
    <name type="scientific">Puccinia graminis f. sp. tritici</name>
    <dbReference type="NCBI Taxonomy" id="56615"/>
    <lineage>
        <taxon>Eukaryota</taxon>
        <taxon>Fungi</taxon>
        <taxon>Dikarya</taxon>
        <taxon>Basidiomycota</taxon>
        <taxon>Pucciniomycotina</taxon>
        <taxon>Pucciniomycetes</taxon>
        <taxon>Pucciniales</taxon>
        <taxon>Pucciniaceae</taxon>
        <taxon>Puccinia</taxon>
    </lineage>
</organism>